<dbReference type="InterPro" id="IPR017943">
    <property type="entry name" value="Bactericidal_perm-incr_a/b_dom"/>
</dbReference>
<keyword evidence="1" id="KW-0732">Signal</keyword>
<evidence type="ECO:0000256" key="1">
    <source>
        <dbReference type="SAM" id="SignalP"/>
    </source>
</evidence>
<protein>
    <recommendedName>
        <fullName evidence="3">Bactericidal permeability-increasing protein</fullName>
    </recommendedName>
</protein>
<evidence type="ECO:0008006" key="3">
    <source>
        <dbReference type="Google" id="ProtNLM"/>
    </source>
</evidence>
<proteinExistence type="predicted"/>
<sequence>MKAFVPILILICCASMCRSENPGLVAAIKMPIIEKVKNQYFVSAFQQFGHQTVPDQSEGDLHVSNIRVDMSNTSPNNLKVSFVKASNAIGVDIENTGIVVNVDWRFKKSIISVSGDAKVSGTIGGIAMGIVLTKMQEGSYFIPQIGVNNFNLNMDKGAFSLDFHCNHCPGEIEKLISGFLKDKLLDAVRSAIISQTPSQVTSIGNTMLNQDYPRAVSIFSNIDVATAMIGDIAVQDDHLEVPLDSTIFLHTKGYNRPGPAPEIPGYNPKDPGDVMMFFSPYLLSTLSDTLNQGPQSYSVSFYGINVDVTLDPSQGQTSLALEDGDLSAKFSPMINLPSYGVGLQMTATAQINPTILQGDDTNMFYVTPSIKSMTLSSLSLFVGSVPIDLSFMVVYLNAFVQAVINKGLIPTIAVAKLAALPIHVINSELDFHKAYSEFGILFDFGM</sequence>
<gene>
    <name evidence="2" type="ORF">EHAR0213_LOCUS16986</name>
</gene>
<feature type="signal peptide" evidence="1">
    <location>
        <begin position="1"/>
        <end position="19"/>
    </location>
</feature>
<reference evidence="2" key="1">
    <citation type="submission" date="2021-01" db="EMBL/GenBank/DDBJ databases">
        <authorList>
            <person name="Corre E."/>
            <person name="Pelletier E."/>
            <person name="Niang G."/>
            <person name="Scheremetjew M."/>
            <person name="Finn R."/>
            <person name="Kale V."/>
            <person name="Holt S."/>
            <person name="Cochrane G."/>
            <person name="Meng A."/>
            <person name="Brown T."/>
            <person name="Cohen L."/>
        </authorList>
    </citation>
    <scope>NUCLEOTIDE SEQUENCE</scope>
    <source>
        <strain evidence="2">FSP1.4</strain>
    </source>
</reference>
<accession>A0A7S3JNE7</accession>
<dbReference type="SUPFAM" id="SSF55394">
    <property type="entry name" value="Bactericidal permeability-increasing protein, BPI"/>
    <property type="match status" value="1"/>
</dbReference>
<feature type="chain" id="PRO_5031481314" description="Bactericidal permeability-increasing protein" evidence="1">
    <location>
        <begin position="20"/>
        <end position="446"/>
    </location>
</feature>
<dbReference type="PANTHER" id="PTHR10504">
    <property type="entry name" value="BACTERICIDAL PERMEABILITY-INCREASING BPI PROTEIN-RELATED"/>
    <property type="match status" value="1"/>
</dbReference>
<dbReference type="EMBL" id="HBII01040512">
    <property type="protein sequence ID" value="CAE0358066.1"/>
    <property type="molecule type" value="Transcribed_RNA"/>
</dbReference>
<dbReference type="PANTHER" id="PTHR10504:SF131">
    <property type="entry name" value="BPI2 DOMAIN-CONTAINING PROTEIN"/>
    <property type="match status" value="1"/>
</dbReference>
<dbReference type="InterPro" id="IPR032942">
    <property type="entry name" value="BPI/LBP/Plunc"/>
</dbReference>
<organism evidence="2">
    <name type="scientific">Euplotes harpa</name>
    <dbReference type="NCBI Taxonomy" id="151035"/>
    <lineage>
        <taxon>Eukaryota</taxon>
        <taxon>Sar</taxon>
        <taxon>Alveolata</taxon>
        <taxon>Ciliophora</taxon>
        <taxon>Intramacronucleata</taxon>
        <taxon>Spirotrichea</taxon>
        <taxon>Hypotrichia</taxon>
        <taxon>Euplotida</taxon>
        <taxon>Euplotidae</taxon>
        <taxon>Euplotes</taxon>
    </lineage>
</organism>
<dbReference type="GO" id="GO:0008289">
    <property type="term" value="F:lipid binding"/>
    <property type="evidence" value="ECO:0007669"/>
    <property type="project" value="InterPro"/>
</dbReference>
<dbReference type="Gene3D" id="3.15.10.10">
    <property type="entry name" value="Bactericidal permeability-increasing protein, domain 1"/>
    <property type="match status" value="1"/>
</dbReference>
<name>A0A7S3JNE7_9SPIT</name>
<evidence type="ECO:0000313" key="2">
    <source>
        <dbReference type="EMBL" id="CAE0358066.1"/>
    </source>
</evidence>
<dbReference type="AlphaFoldDB" id="A0A7S3JNE7"/>